<keyword evidence="1" id="KW-1133">Transmembrane helix</keyword>
<keyword evidence="1" id="KW-0472">Membrane</keyword>
<proteinExistence type="predicted"/>
<protein>
    <recommendedName>
        <fullName evidence="4">YcxB family protein</fullName>
    </recommendedName>
</protein>
<feature type="transmembrane region" description="Helical" evidence="1">
    <location>
        <begin position="49"/>
        <end position="71"/>
    </location>
</feature>
<evidence type="ECO:0000313" key="3">
    <source>
        <dbReference type="Proteomes" id="UP000478546"/>
    </source>
</evidence>
<evidence type="ECO:0000256" key="1">
    <source>
        <dbReference type="SAM" id="Phobius"/>
    </source>
</evidence>
<comment type="caution">
    <text evidence="2">The sequence shown here is derived from an EMBL/GenBank/DDBJ whole genome shotgun (WGS) entry which is preliminary data.</text>
</comment>
<dbReference type="AlphaFoldDB" id="A0A6B2H3F0"/>
<name>A0A6B2H3F0_9BACT</name>
<evidence type="ECO:0008006" key="4">
    <source>
        <dbReference type="Google" id="ProtNLM"/>
    </source>
</evidence>
<dbReference type="RefSeq" id="WP_162345202.1">
    <property type="nucleotide sequence ID" value="NZ_JAAEAA010000004.1"/>
</dbReference>
<dbReference type="Proteomes" id="UP000478546">
    <property type="component" value="Unassembled WGS sequence"/>
</dbReference>
<keyword evidence="3" id="KW-1185">Reference proteome</keyword>
<keyword evidence="1" id="KW-0812">Transmembrane</keyword>
<feature type="transmembrane region" description="Helical" evidence="1">
    <location>
        <begin position="25"/>
        <end position="43"/>
    </location>
</feature>
<sequence length="162" mass="18914">MQEINIRLFSGAYAGNPKAEQRTTMLAVFLVLLQVGLLLYLVLTKGFAYSFVGIYLLHLLAFSVLVAQVWLELHPEYSRHLSFNSQTIVYRTGFLVKEQEFDWDEVDEVTLSPENVRFMLKNDEYHVVPFTMVQSPEALRRARHEIRQIVQQKKIHLTESQK</sequence>
<reference evidence="2 3" key="1">
    <citation type="submission" date="2020-01" db="EMBL/GenBank/DDBJ databases">
        <authorList>
            <person name="Kim M.K."/>
        </authorList>
    </citation>
    <scope>NUCLEOTIDE SEQUENCE [LARGE SCALE GENOMIC DNA]</scope>
    <source>
        <strain evidence="2 3">BT213</strain>
    </source>
</reference>
<evidence type="ECO:0000313" key="2">
    <source>
        <dbReference type="EMBL" id="NDK55146.1"/>
    </source>
</evidence>
<organism evidence="2 3">
    <name type="scientific">Pontibacter fetidus</name>
    <dbReference type="NCBI Taxonomy" id="2700082"/>
    <lineage>
        <taxon>Bacteria</taxon>
        <taxon>Pseudomonadati</taxon>
        <taxon>Bacteroidota</taxon>
        <taxon>Cytophagia</taxon>
        <taxon>Cytophagales</taxon>
        <taxon>Hymenobacteraceae</taxon>
        <taxon>Pontibacter</taxon>
    </lineage>
</organism>
<accession>A0A6B2H3F0</accession>
<gene>
    <name evidence="2" type="ORF">GWO68_04370</name>
</gene>
<dbReference type="EMBL" id="JAAEAA010000004">
    <property type="protein sequence ID" value="NDK55146.1"/>
    <property type="molecule type" value="Genomic_DNA"/>
</dbReference>